<keyword evidence="1" id="KW-0805">Transcription regulation</keyword>
<dbReference type="GO" id="GO:0005634">
    <property type="term" value="C:nucleus"/>
    <property type="evidence" value="ECO:0007669"/>
    <property type="project" value="UniProtKB-SubCell"/>
</dbReference>
<name>A0A1I7T609_9PELO</name>
<keyword evidence="4 5" id="KW-0539">Nucleus</keyword>
<dbReference type="SUPFAM" id="SSF49417">
    <property type="entry name" value="p53-like transcription factors"/>
    <property type="match status" value="1"/>
</dbReference>
<dbReference type="GO" id="GO:0003677">
    <property type="term" value="F:DNA binding"/>
    <property type="evidence" value="ECO:0007669"/>
    <property type="project" value="UniProtKB-UniRule"/>
</dbReference>
<dbReference type="Proteomes" id="UP000095282">
    <property type="component" value="Unplaced"/>
</dbReference>
<feature type="domain" description="T-box" evidence="7">
    <location>
        <begin position="8"/>
        <end position="178"/>
    </location>
</feature>
<evidence type="ECO:0000256" key="4">
    <source>
        <dbReference type="ARBA" id="ARBA00023242"/>
    </source>
</evidence>
<evidence type="ECO:0000313" key="9">
    <source>
        <dbReference type="WBParaSite" id="Csp11.Scaffold517.g2741.t1"/>
    </source>
</evidence>
<dbReference type="PROSITE" id="PS50252">
    <property type="entry name" value="TBOX_3"/>
    <property type="match status" value="1"/>
</dbReference>
<sequence length="247" mass="28833">MTTVQVIVANPSDWVPSTNVIEMNVSNRRSRPSPGFEYEVRGLLEDTLYRVFIKLEQTDANKHKYYKEQNSWFPHCVATKKEAIFEEHEAGLQKGEYWNEQVIQFKNLFISTKMHNSGAMVVESLRRYRASISIQNENGQAIEFHDPSQEFVTKSPNPTKRSAKKDEEMEPAMKKARTCEVVVAHDDQHTQQFDNRDGYYDWQYNLQPEAHQIAEEAKENVQPMGWIQEASSNLLEEDRHLLSDFFV</sequence>
<dbReference type="STRING" id="1561998.A0A1I7T609"/>
<keyword evidence="2 5" id="KW-0238">DNA-binding</keyword>
<reference evidence="9" key="1">
    <citation type="submission" date="2016-11" db="UniProtKB">
        <authorList>
            <consortium name="WormBaseParasite"/>
        </authorList>
    </citation>
    <scope>IDENTIFICATION</scope>
</reference>
<feature type="compositionally biased region" description="Polar residues" evidence="6">
    <location>
        <begin position="150"/>
        <end position="160"/>
    </location>
</feature>
<dbReference type="GO" id="GO:0045893">
    <property type="term" value="P:positive regulation of DNA-templated transcription"/>
    <property type="evidence" value="ECO:0007669"/>
    <property type="project" value="InterPro"/>
</dbReference>
<dbReference type="GO" id="GO:0003700">
    <property type="term" value="F:DNA-binding transcription factor activity"/>
    <property type="evidence" value="ECO:0007669"/>
    <property type="project" value="InterPro"/>
</dbReference>
<dbReference type="SMART" id="SM00425">
    <property type="entry name" value="TBOX"/>
    <property type="match status" value="1"/>
</dbReference>
<comment type="caution">
    <text evidence="5">Lacks conserved residue(s) required for the propagation of feature annotation.</text>
</comment>
<dbReference type="InterPro" id="IPR046360">
    <property type="entry name" value="T-box_DNA-bd"/>
</dbReference>
<evidence type="ECO:0000256" key="3">
    <source>
        <dbReference type="ARBA" id="ARBA00023163"/>
    </source>
</evidence>
<dbReference type="eggNOG" id="ENOG502RH38">
    <property type="taxonomic scope" value="Eukaryota"/>
</dbReference>
<keyword evidence="8" id="KW-1185">Reference proteome</keyword>
<evidence type="ECO:0000256" key="6">
    <source>
        <dbReference type="SAM" id="MobiDB-lite"/>
    </source>
</evidence>
<dbReference type="Pfam" id="PF00907">
    <property type="entry name" value="T-box"/>
    <property type="match status" value="1"/>
</dbReference>
<evidence type="ECO:0000256" key="5">
    <source>
        <dbReference type="PROSITE-ProRule" id="PRU00201"/>
    </source>
</evidence>
<evidence type="ECO:0000259" key="7">
    <source>
        <dbReference type="PROSITE" id="PS50252"/>
    </source>
</evidence>
<dbReference type="WBParaSite" id="Csp11.Scaffold517.g2741.t1">
    <property type="protein sequence ID" value="Csp11.Scaffold517.g2741.t1"/>
    <property type="gene ID" value="Csp11.Scaffold517.g2741"/>
</dbReference>
<dbReference type="InterPro" id="IPR036960">
    <property type="entry name" value="T-box_sf"/>
</dbReference>
<protein>
    <submittedName>
        <fullName evidence="9">T-box domain-containing protein</fullName>
    </submittedName>
</protein>
<comment type="subcellular location">
    <subcellularLocation>
        <location evidence="5">Nucleus</location>
    </subcellularLocation>
</comment>
<keyword evidence="3" id="KW-0804">Transcription</keyword>
<accession>A0A1I7T609</accession>
<dbReference type="AlphaFoldDB" id="A0A1I7T609"/>
<feature type="region of interest" description="Disordered" evidence="6">
    <location>
        <begin position="150"/>
        <end position="171"/>
    </location>
</feature>
<proteinExistence type="predicted"/>
<evidence type="ECO:0000256" key="2">
    <source>
        <dbReference type="ARBA" id="ARBA00023125"/>
    </source>
</evidence>
<dbReference type="InterPro" id="IPR008967">
    <property type="entry name" value="p53-like_TF_DNA-bd_sf"/>
</dbReference>
<organism evidence="8 9">
    <name type="scientific">Caenorhabditis tropicalis</name>
    <dbReference type="NCBI Taxonomy" id="1561998"/>
    <lineage>
        <taxon>Eukaryota</taxon>
        <taxon>Metazoa</taxon>
        <taxon>Ecdysozoa</taxon>
        <taxon>Nematoda</taxon>
        <taxon>Chromadorea</taxon>
        <taxon>Rhabditida</taxon>
        <taxon>Rhabditina</taxon>
        <taxon>Rhabditomorpha</taxon>
        <taxon>Rhabditoidea</taxon>
        <taxon>Rhabditidae</taxon>
        <taxon>Peloderinae</taxon>
        <taxon>Caenorhabditis</taxon>
    </lineage>
</organism>
<evidence type="ECO:0000313" key="8">
    <source>
        <dbReference type="Proteomes" id="UP000095282"/>
    </source>
</evidence>
<evidence type="ECO:0000256" key="1">
    <source>
        <dbReference type="ARBA" id="ARBA00023015"/>
    </source>
</evidence>
<dbReference type="Gene3D" id="2.60.40.820">
    <property type="entry name" value="Transcription factor, T-box"/>
    <property type="match status" value="1"/>
</dbReference>